<proteinExistence type="predicted"/>
<protein>
    <submittedName>
        <fullName evidence="1">Uncharacterized protein</fullName>
    </submittedName>
</protein>
<organism evidence="1 2">
    <name type="scientific">Urechidicola vernalis</name>
    <dbReference type="NCBI Taxonomy" id="3075600"/>
    <lineage>
        <taxon>Bacteria</taxon>
        <taxon>Pseudomonadati</taxon>
        <taxon>Bacteroidota</taxon>
        <taxon>Flavobacteriia</taxon>
        <taxon>Flavobacteriales</taxon>
        <taxon>Flavobacteriaceae</taxon>
        <taxon>Urechidicola</taxon>
    </lineage>
</organism>
<comment type="caution">
    <text evidence="1">The sequence shown here is derived from an EMBL/GenBank/DDBJ whole genome shotgun (WGS) entry which is preliminary data.</text>
</comment>
<dbReference type="RefSeq" id="WP_311593519.1">
    <property type="nucleotide sequence ID" value="NZ_JAVRHV010000004.1"/>
</dbReference>
<reference evidence="1 2" key="1">
    <citation type="submission" date="2023-09" db="EMBL/GenBank/DDBJ databases">
        <authorList>
            <person name="Rey-Velasco X."/>
        </authorList>
    </citation>
    <scope>NUCLEOTIDE SEQUENCE [LARGE SCALE GENOMIC DNA]</scope>
    <source>
        <strain evidence="1 2">P050</strain>
    </source>
</reference>
<accession>A0ABU2Y630</accession>
<evidence type="ECO:0000313" key="2">
    <source>
        <dbReference type="Proteomes" id="UP001252186"/>
    </source>
</evidence>
<sequence length="96" mass="11631">MVGIILISNILPIRVYTEGVIIPYHFETKHSEFEFIAYPSKGRGTEEMDKKFKKFIKENPQTKDTTIYRSFSRNALKFWNWRFYFTSDLYNYELKN</sequence>
<keyword evidence="2" id="KW-1185">Reference proteome</keyword>
<evidence type="ECO:0000313" key="1">
    <source>
        <dbReference type="EMBL" id="MDT0553497.1"/>
    </source>
</evidence>
<name>A0ABU2Y630_9FLAO</name>
<gene>
    <name evidence="1" type="ORF">RM519_09595</name>
</gene>
<dbReference type="Proteomes" id="UP001252186">
    <property type="component" value="Unassembled WGS sequence"/>
</dbReference>
<dbReference type="EMBL" id="JAVRHV010000004">
    <property type="protein sequence ID" value="MDT0553497.1"/>
    <property type="molecule type" value="Genomic_DNA"/>
</dbReference>